<dbReference type="SUPFAM" id="SSF47240">
    <property type="entry name" value="Ferritin-like"/>
    <property type="match status" value="1"/>
</dbReference>
<keyword evidence="4 10" id="KW-0808">Transferase</keyword>
<keyword evidence="11" id="KW-1185">Reference proteome</keyword>
<dbReference type="PANTHER" id="PTHR30576:SF4">
    <property type="entry name" value="UNDECAPRENYL-PHOSPHATE GALACTOSE PHOSPHOTRANSFERASE"/>
    <property type="match status" value="1"/>
</dbReference>
<gene>
    <name evidence="10" type="ORF">CH357_02815</name>
</gene>
<keyword evidence="5 8" id="KW-0812">Transmembrane</keyword>
<keyword evidence="6 8" id="KW-1133">Transmembrane helix</keyword>
<sequence>MKRILEFFLAVIALIVFSPVLLGIFLLISVFDPGPAFFFQERVGLGKKLFRIWKFRTLKDGAPTKIGSFLRSTGLDELPQIWNILKGDMSIVGPRPLTEYDIERLGWGVEGLDRRWSVRPGITGLSQLYSGRGSKYSICFDLSYLKRRSFILDLKIISLTLVMNLFGKKRIRNLLWTHLQKRDRGFLWGNWAKHFRKNADRPYPIVKEQVIGFIPQKRLPVAKSLAIFQLGEAGEGRIAKDIDHIHIYGVDPNYREALKLFVKEEGRHARILGDCVRALRGELIQSNWTEKLFHFGRRLLGTRLKLMVLLVAEVIGICFYKKIAEKIPFGSVKNALLHIAEDEEKHLIFHCTFFKIRLTNPVTRFLFKITWRLLSFAACVSVLMDHRKTFRALEIPIKECYFQFKNISRNTERKILQTFFV</sequence>
<evidence type="ECO:0000256" key="4">
    <source>
        <dbReference type="ARBA" id="ARBA00022679"/>
    </source>
</evidence>
<comment type="similarity">
    <text evidence="2">Belongs to the bacterial sugar transferase family.</text>
</comment>
<dbReference type="OrthoDB" id="9808602at2"/>
<evidence type="ECO:0000256" key="6">
    <source>
        <dbReference type="ARBA" id="ARBA00022989"/>
    </source>
</evidence>
<dbReference type="InterPro" id="IPR009078">
    <property type="entry name" value="Ferritin-like_SF"/>
</dbReference>
<dbReference type="InterPro" id="IPR003362">
    <property type="entry name" value="Bact_transf"/>
</dbReference>
<evidence type="ECO:0000256" key="8">
    <source>
        <dbReference type="SAM" id="Phobius"/>
    </source>
</evidence>
<comment type="caution">
    <text evidence="10">The sequence shown here is derived from an EMBL/GenBank/DDBJ whole genome shotgun (WGS) entry which is preliminary data.</text>
</comment>
<dbReference type="PANTHER" id="PTHR30576">
    <property type="entry name" value="COLANIC BIOSYNTHESIS UDP-GLUCOSE LIPID CARRIER TRANSFERASE"/>
    <property type="match status" value="1"/>
</dbReference>
<dbReference type="EMBL" id="NPDN01000001">
    <property type="protein sequence ID" value="PJZ27497.1"/>
    <property type="molecule type" value="Genomic_DNA"/>
</dbReference>
<name>A0A2M9XIH0_9LEPT</name>
<dbReference type="GO" id="GO:0016780">
    <property type="term" value="F:phosphotransferase activity, for other substituted phosphate groups"/>
    <property type="evidence" value="ECO:0007669"/>
    <property type="project" value="TreeGrafter"/>
</dbReference>
<dbReference type="Proteomes" id="UP000232196">
    <property type="component" value="Unassembled WGS sequence"/>
</dbReference>
<feature type="domain" description="Bacterial sugar transferase" evidence="9">
    <location>
        <begin position="2"/>
        <end position="163"/>
    </location>
</feature>
<dbReference type="GO" id="GO:0005886">
    <property type="term" value="C:plasma membrane"/>
    <property type="evidence" value="ECO:0007669"/>
    <property type="project" value="UniProtKB-SubCell"/>
</dbReference>
<dbReference type="RefSeq" id="WP_100705231.1">
    <property type="nucleotide sequence ID" value="NZ_NPDL01000010.1"/>
</dbReference>
<reference evidence="10 11" key="1">
    <citation type="submission" date="2017-07" db="EMBL/GenBank/DDBJ databases">
        <title>Leptospira spp. isolated from tropical soils.</title>
        <authorList>
            <person name="Thibeaux R."/>
            <person name="Iraola G."/>
            <person name="Ferres I."/>
            <person name="Bierque E."/>
            <person name="Girault D."/>
            <person name="Soupe-Gilbert M.-E."/>
            <person name="Picardeau M."/>
            <person name="Goarant C."/>
        </authorList>
    </citation>
    <scope>NUCLEOTIDE SEQUENCE [LARGE SCALE GENOMIC DNA]</scope>
    <source>
        <strain evidence="10 11">MCA1-C-A1</strain>
    </source>
</reference>
<keyword evidence="3" id="KW-1003">Cell membrane</keyword>
<accession>A0A2M9XIH0</accession>
<evidence type="ECO:0000256" key="5">
    <source>
        <dbReference type="ARBA" id="ARBA00022692"/>
    </source>
</evidence>
<evidence type="ECO:0000256" key="3">
    <source>
        <dbReference type="ARBA" id="ARBA00022475"/>
    </source>
</evidence>
<evidence type="ECO:0000256" key="1">
    <source>
        <dbReference type="ARBA" id="ARBA00004236"/>
    </source>
</evidence>
<evidence type="ECO:0000256" key="7">
    <source>
        <dbReference type="ARBA" id="ARBA00023136"/>
    </source>
</evidence>
<protein>
    <submittedName>
        <fullName evidence="10">Glycosyl transferase</fullName>
    </submittedName>
</protein>
<keyword evidence="7 8" id="KW-0472">Membrane</keyword>
<evidence type="ECO:0000256" key="2">
    <source>
        <dbReference type="ARBA" id="ARBA00006464"/>
    </source>
</evidence>
<evidence type="ECO:0000313" key="10">
    <source>
        <dbReference type="EMBL" id="PJZ27497.1"/>
    </source>
</evidence>
<proteinExistence type="inferred from homology"/>
<comment type="subcellular location">
    <subcellularLocation>
        <location evidence="1">Cell membrane</location>
    </subcellularLocation>
</comment>
<evidence type="ECO:0000259" key="9">
    <source>
        <dbReference type="Pfam" id="PF02397"/>
    </source>
</evidence>
<feature type="transmembrane region" description="Helical" evidence="8">
    <location>
        <begin position="7"/>
        <end position="31"/>
    </location>
</feature>
<dbReference type="Pfam" id="PF02397">
    <property type="entry name" value="Bac_transf"/>
    <property type="match status" value="1"/>
</dbReference>
<evidence type="ECO:0000313" key="11">
    <source>
        <dbReference type="Proteomes" id="UP000232196"/>
    </source>
</evidence>
<organism evidence="10 11">
    <name type="scientific">Leptospira hartskeerlii</name>
    <dbReference type="NCBI Taxonomy" id="2023177"/>
    <lineage>
        <taxon>Bacteria</taxon>
        <taxon>Pseudomonadati</taxon>
        <taxon>Spirochaetota</taxon>
        <taxon>Spirochaetia</taxon>
        <taxon>Leptospirales</taxon>
        <taxon>Leptospiraceae</taxon>
        <taxon>Leptospira</taxon>
    </lineage>
</organism>
<dbReference type="AlphaFoldDB" id="A0A2M9XIH0"/>
<dbReference type="Gene3D" id="1.20.5.420">
    <property type="entry name" value="Immunoglobulin FC, subunit C"/>
    <property type="match status" value="1"/>
</dbReference>
<dbReference type="CDD" id="cd00657">
    <property type="entry name" value="Ferritin_like"/>
    <property type="match status" value="1"/>
</dbReference>